<dbReference type="EMBL" id="CP014841">
    <property type="protein sequence ID" value="AND69459.1"/>
    <property type="molecule type" value="Genomic_DNA"/>
</dbReference>
<evidence type="ECO:0000313" key="3">
    <source>
        <dbReference type="Proteomes" id="UP000077255"/>
    </source>
</evidence>
<dbReference type="Pfam" id="PF07007">
    <property type="entry name" value="LprI"/>
    <property type="match status" value="1"/>
</dbReference>
<name>A0A161J7K0_9GAMM</name>
<dbReference type="Proteomes" id="UP000077255">
    <property type="component" value="Chromosome"/>
</dbReference>
<keyword evidence="3" id="KW-1185">Reference proteome</keyword>
<dbReference type="Gene3D" id="1.20.1270.180">
    <property type="match status" value="1"/>
</dbReference>
<evidence type="ECO:0000259" key="1">
    <source>
        <dbReference type="Pfam" id="PF07007"/>
    </source>
</evidence>
<dbReference type="PATRIC" id="fig|445710.3.peg.2002"/>
<organism evidence="2 3">
    <name type="scientific">Dyella thiooxydans</name>
    <dbReference type="NCBI Taxonomy" id="445710"/>
    <lineage>
        <taxon>Bacteria</taxon>
        <taxon>Pseudomonadati</taxon>
        <taxon>Pseudomonadota</taxon>
        <taxon>Gammaproteobacteria</taxon>
        <taxon>Lysobacterales</taxon>
        <taxon>Rhodanobacteraceae</taxon>
        <taxon>Dyella</taxon>
    </lineage>
</organism>
<protein>
    <recommendedName>
        <fullName evidence="1">Lysozyme inhibitor LprI-like N-terminal domain-containing protein</fullName>
    </recommendedName>
</protein>
<accession>A0A161J7K0</accession>
<dbReference type="AlphaFoldDB" id="A0A161J7K0"/>
<gene>
    <name evidence="2" type="ORF">ATSB10_20050</name>
</gene>
<dbReference type="InterPro" id="IPR009739">
    <property type="entry name" value="LprI-like_N"/>
</dbReference>
<dbReference type="KEGG" id="dtx:ATSB10_20050"/>
<reference evidence="2 3" key="1">
    <citation type="submission" date="2016-02" db="EMBL/GenBank/DDBJ databases">
        <title>Complete genome sequencing and analysis of ATSB10, Dyella thiooxydans isolated from rhizosphere soil of sunflower (Helianthus annuus L.).</title>
        <authorList>
            <person name="Lee Y."/>
            <person name="Hwangbo K."/>
            <person name="Chung H."/>
            <person name="Yoo J."/>
            <person name="Kim K.Y."/>
            <person name="Sa T.M."/>
            <person name="Um Y."/>
            <person name="Madhaiyan M."/>
        </authorList>
    </citation>
    <scope>NUCLEOTIDE SEQUENCE [LARGE SCALE GENOMIC DNA]</scope>
    <source>
        <strain evidence="2 3">ATSB10</strain>
    </source>
</reference>
<proteinExistence type="predicted"/>
<evidence type="ECO:0000313" key="2">
    <source>
        <dbReference type="EMBL" id="AND69459.1"/>
    </source>
</evidence>
<sequence length="102" mass="11575">MCLGKKIDAADALLARYLAKAQARIDRDFGGKPRLGAAQAAWVAYRRIECGDVFDYWAEGTYRTIADAECMLRLTQQRTHEVWQAYLTYPDSTPPLLPEPPR</sequence>
<feature type="domain" description="Lysozyme inhibitor LprI-like N-terminal" evidence="1">
    <location>
        <begin position="2"/>
        <end position="81"/>
    </location>
</feature>